<dbReference type="OrthoDB" id="9782395at2"/>
<dbReference type="PANTHER" id="PTHR30336:SF4">
    <property type="entry name" value="ENVELOPE BIOGENESIS FACTOR ELYC"/>
    <property type="match status" value="1"/>
</dbReference>
<dbReference type="InterPro" id="IPR051599">
    <property type="entry name" value="Cell_Envelope_Assoc"/>
</dbReference>
<keyword evidence="1" id="KW-0812">Transmembrane</keyword>
<dbReference type="AlphaFoldDB" id="A0A7K0FVT7"/>
<sequence>MIFIFSKILIFILQPIVWVFVTLLFSLFSKSKIRKKNLLIFAVILLFVFSNRFLAGKVYNFYEAEYPKKKKYDVGILLGGFSKSTQSDEFAVNERGDRLVQTIYLYKTGIINKILISGGSGKLIGSESIEADLTSDYLKKIGIPDTAVIIENKSKNTIENAKYSLVLINNNKPNSSVMVITSAWHIPRSKMIFNKVFNRELDYYPTDFIGKAHYNISDYYLPDAGTLSYWEYILKEWVGLIVDRIRS</sequence>
<dbReference type="Proteomes" id="UP000487757">
    <property type="component" value="Unassembled WGS sequence"/>
</dbReference>
<dbReference type="GO" id="GO:0000270">
    <property type="term" value="P:peptidoglycan metabolic process"/>
    <property type="evidence" value="ECO:0007669"/>
    <property type="project" value="TreeGrafter"/>
</dbReference>
<keyword evidence="1" id="KW-1133">Transmembrane helix</keyword>
<dbReference type="GO" id="GO:0005886">
    <property type="term" value="C:plasma membrane"/>
    <property type="evidence" value="ECO:0007669"/>
    <property type="project" value="TreeGrafter"/>
</dbReference>
<protein>
    <recommendedName>
        <fullName evidence="2">DUF218 domain-containing protein</fullName>
    </recommendedName>
</protein>
<feature type="transmembrane region" description="Helical" evidence="1">
    <location>
        <begin position="6"/>
        <end position="26"/>
    </location>
</feature>
<accession>A0A7K0FVT7</accession>
<dbReference type="EMBL" id="WKKH01000002">
    <property type="protein sequence ID" value="MRX74846.1"/>
    <property type="molecule type" value="Genomic_DNA"/>
</dbReference>
<dbReference type="Gene3D" id="3.40.50.620">
    <property type="entry name" value="HUPs"/>
    <property type="match status" value="1"/>
</dbReference>
<reference evidence="3 4" key="1">
    <citation type="submission" date="2019-11" db="EMBL/GenBank/DDBJ databases">
        <title>Pedobacter petrophilus genome.</title>
        <authorList>
            <person name="Feldbauer M.J."/>
            <person name="Newman J.D."/>
        </authorList>
    </citation>
    <scope>NUCLEOTIDE SEQUENCE [LARGE SCALE GENOMIC DNA]</scope>
    <source>
        <strain evidence="3 4">LMG 29686</strain>
    </source>
</reference>
<keyword evidence="1" id="KW-0472">Membrane</keyword>
<dbReference type="Pfam" id="PF02698">
    <property type="entry name" value="DUF218"/>
    <property type="match status" value="1"/>
</dbReference>
<dbReference type="CDD" id="cd06259">
    <property type="entry name" value="YdcF-like"/>
    <property type="match status" value="1"/>
</dbReference>
<name>A0A7K0FVT7_9SPHI</name>
<feature type="domain" description="DUF218" evidence="2">
    <location>
        <begin position="74"/>
        <end position="239"/>
    </location>
</feature>
<keyword evidence="4" id="KW-1185">Reference proteome</keyword>
<feature type="transmembrane region" description="Helical" evidence="1">
    <location>
        <begin position="38"/>
        <end position="55"/>
    </location>
</feature>
<gene>
    <name evidence="3" type="ORF">GJU39_01995</name>
</gene>
<evidence type="ECO:0000313" key="4">
    <source>
        <dbReference type="Proteomes" id="UP000487757"/>
    </source>
</evidence>
<proteinExistence type="predicted"/>
<comment type="caution">
    <text evidence="3">The sequence shown here is derived from an EMBL/GenBank/DDBJ whole genome shotgun (WGS) entry which is preliminary data.</text>
</comment>
<evidence type="ECO:0000256" key="1">
    <source>
        <dbReference type="SAM" id="Phobius"/>
    </source>
</evidence>
<dbReference type="PANTHER" id="PTHR30336">
    <property type="entry name" value="INNER MEMBRANE PROTEIN, PROBABLE PERMEASE"/>
    <property type="match status" value="1"/>
</dbReference>
<dbReference type="InterPro" id="IPR003848">
    <property type="entry name" value="DUF218"/>
</dbReference>
<evidence type="ECO:0000313" key="3">
    <source>
        <dbReference type="EMBL" id="MRX74846.1"/>
    </source>
</evidence>
<organism evidence="3 4">
    <name type="scientific">Pedobacter petrophilus</name>
    <dbReference type="NCBI Taxonomy" id="1908241"/>
    <lineage>
        <taxon>Bacteria</taxon>
        <taxon>Pseudomonadati</taxon>
        <taxon>Bacteroidota</taxon>
        <taxon>Sphingobacteriia</taxon>
        <taxon>Sphingobacteriales</taxon>
        <taxon>Sphingobacteriaceae</taxon>
        <taxon>Pedobacter</taxon>
    </lineage>
</organism>
<dbReference type="GO" id="GO:0043164">
    <property type="term" value="P:Gram-negative-bacterium-type cell wall biogenesis"/>
    <property type="evidence" value="ECO:0007669"/>
    <property type="project" value="TreeGrafter"/>
</dbReference>
<dbReference type="InterPro" id="IPR014729">
    <property type="entry name" value="Rossmann-like_a/b/a_fold"/>
</dbReference>
<evidence type="ECO:0000259" key="2">
    <source>
        <dbReference type="Pfam" id="PF02698"/>
    </source>
</evidence>